<protein>
    <recommendedName>
        <fullName evidence="1">YdhG-like domain-containing protein</fullName>
    </recommendedName>
</protein>
<dbReference type="RefSeq" id="WP_203727652.1">
    <property type="nucleotide sequence ID" value="NZ_BAAATX010000005.1"/>
</dbReference>
<evidence type="ECO:0000313" key="2">
    <source>
        <dbReference type="EMBL" id="GIE01882.1"/>
    </source>
</evidence>
<keyword evidence="3" id="KW-1185">Reference proteome</keyword>
<name>A0ABQ3YWG3_9ACTN</name>
<dbReference type="EMBL" id="BOML01000027">
    <property type="protein sequence ID" value="GIE01882.1"/>
    <property type="molecule type" value="Genomic_DNA"/>
</dbReference>
<comment type="caution">
    <text evidence="2">The sequence shown here is derived from an EMBL/GenBank/DDBJ whole genome shotgun (WGS) entry which is preliminary data.</text>
</comment>
<reference evidence="2 3" key="1">
    <citation type="submission" date="2021-01" db="EMBL/GenBank/DDBJ databases">
        <title>Whole genome shotgun sequence of Actinoplanes durhamensis NBRC 14914.</title>
        <authorList>
            <person name="Komaki H."/>
            <person name="Tamura T."/>
        </authorList>
    </citation>
    <scope>NUCLEOTIDE SEQUENCE [LARGE SCALE GENOMIC DNA]</scope>
    <source>
        <strain evidence="2 3">NBRC 14914</strain>
    </source>
</reference>
<feature type="domain" description="YdhG-like" evidence="1">
    <location>
        <begin position="25"/>
        <end position="115"/>
    </location>
</feature>
<sequence>MPDYPRHPGVDAYLAGLPAWQARLGQDLRDLIHTAIPGITETIKRTVQPYFVHHGNVGALLTAKDHLNLFLYDGAIVPDPHSIITGGHSNATARTVAFRQQDAIPREALTAMLREIAANNEAGGWRKIKKAREVAG</sequence>
<evidence type="ECO:0000313" key="3">
    <source>
        <dbReference type="Proteomes" id="UP000637628"/>
    </source>
</evidence>
<accession>A0ABQ3YWG3</accession>
<dbReference type="Pfam" id="PF08818">
    <property type="entry name" value="DUF1801"/>
    <property type="match status" value="1"/>
</dbReference>
<proteinExistence type="predicted"/>
<organism evidence="2 3">
    <name type="scientific">Paractinoplanes durhamensis</name>
    <dbReference type="NCBI Taxonomy" id="113563"/>
    <lineage>
        <taxon>Bacteria</taxon>
        <taxon>Bacillati</taxon>
        <taxon>Actinomycetota</taxon>
        <taxon>Actinomycetes</taxon>
        <taxon>Micromonosporales</taxon>
        <taxon>Micromonosporaceae</taxon>
        <taxon>Paractinoplanes</taxon>
    </lineage>
</organism>
<dbReference type="InterPro" id="IPR014922">
    <property type="entry name" value="YdhG-like"/>
</dbReference>
<evidence type="ECO:0000259" key="1">
    <source>
        <dbReference type="Pfam" id="PF08818"/>
    </source>
</evidence>
<dbReference type="Gene3D" id="3.90.1150.200">
    <property type="match status" value="1"/>
</dbReference>
<dbReference type="SUPFAM" id="SSF159888">
    <property type="entry name" value="YdhG-like"/>
    <property type="match status" value="1"/>
</dbReference>
<dbReference type="Proteomes" id="UP000637628">
    <property type="component" value="Unassembled WGS sequence"/>
</dbReference>
<gene>
    <name evidence="2" type="ORF">Adu01nite_32320</name>
</gene>